<reference evidence="1" key="1">
    <citation type="journal article" date="2021" name="Proc. Natl. Acad. Sci. U.S.A.">
        <title>A Catalog of Tens of Thousands of Viruses from Human Metagenomes Reveals Hidden Associations with Chronic Diseases.</title>
        <authorList>
            <person name="Tisza M.J."/>
            <person name="Buck C.B."/>
        </authorList>
    </citation>
    <scope>NUCLEOTIDE SEQUENCE</scope>
    <source>
        <strain evidence="1">Ct4SH8</strain>
    </source>
</reference>
<name>A0A8S5SXR7_9CAUD</name>
<proteinExistence type="predicted"/>
<evidence type="ECO:0000313" key="1">
    <source>
        <dbReference type="EMBL" id="DAF55809.1"/>
    </source>
</evidence>
<sequence>MGLKSGSMARPSHSVGRVSVSRSCIVQCLKLCLQLGTAGGLCRFLCPEIHHGGMCLDCGPALLTVHGGRDGLCCRNLRPLLGGVDQRADTGLFCGHSLGKGLADRQAGTEVAAVQPQLLRSTLAQNFVQIVHKDAALEAQPGRVITLRGVAAALRPSTFLLPGLCSQHPIHVVGVQGGKIKVNAVDDHGKSSCYKRAPVHRERGLYESLKIGLACCGYGQVVELNRNANTLHIAGKTCGVAGGAACIGSDNKGSCALLALAGLCAEVDIRENHLSAGAELYLVGEQEILRRVAHAAVSVQGEGALGLTLLGDSTCADIGHVLGGSIQGTGVLLDTLCKHDPVALLGLGGGISLDGKDEVIGLFGAGVVRAGHDALLGLERGQGFGNSHRMVSFQSLG</sequence>
<dbReference type="EMBL" id="BK032700">
    <property type="protein sequence ID" value="DAF55809.1"/>
    <property type="molecule type" value="Genomic_DNA"/>
</dbReference>
<accession>A0A8S5SXR7</accession>
<organism evidence="1">
    <name type="scientific">Siphoviridae sp. ct4SH8</name>
    <dbReference type="NCBI Taxonomy" id="2827776"/>
    <lineage>
        <taxon>Viruses</taxon>
        <taxon>Duplodnaviria</taxon>
        <taxon>Heunggongvirae</taxon>
        <taxon>Uroviricota</taxon>
        <taxon>Caudoviricetes</taxon>
    </lineage>
</organism>
<protein>
    <submittedName>
        <fullName evidence="1">Uncharacterized protein</fullName>
    </submittedName>
</protein>